<keyword evidence="1" id="KW-1133">Transmembrane helix</keyword>
<organism evidence="4 5">
    <name type="scientific">Gouania willdenowi</name>
    <name type="common">Blunt-snouted clingfish</name>
    <name type="synonym">Lepadogaster willdenowi</name>
    <dbReference type="NCBI Taxonomy" id="441366"/>
    <lineage>
        <taxon>Eukaryota</taxon>
        <taxon>Metazoa</taxon>
        <taxon>Chordata</taxon>
        <taxon>Craniata</taxon>
        <taxon>Vertebrata</taxon>
        <taxon>Euteleostomi</taxon>
        <taxon>Actinopterygii</taxon>
        <taxon>Neopterygii</taxon>
        <taxon>Teleostei</taxon>
        <taxon>Neoteleostei</taxon>
        <taxon>Acanthomorphata</taxon>
        <taxon>Ovalentaria</taxon>
        <taxon>Blenniimorphae</taxon>
        <taxon>Blenniiformes</taxon>
        <taxon>Gobiesocoidei</taxon>
        <taxon>Gobiesocidae</taxon>
        <taxon>Gobiesocinae</taxon>
        <taxon>Gouania</taxon>
    </lineage>
</organism>
<dbReference type="InterPro" id="IPR007110">
    <property type="entry name" value="Ig-like_dom"/>
</dbReference>
<sequence length="151" mass="17275">HFFQFRLWFLHVNTHMTHLMIPASPGNSCILKCTAKCKPGVQYLRVRWYRVGQEETHYGLLTKTLPNGMTKLYVNVDREVKFVGDSYDMILSNVSCSDQALFACYLSAPVGEQNQEGRVQLNLKGKVGMLIILIILIVYSRQYILCICIVV</sequence>
<keyword evidence="1" id="KW-0472">Membrane</keyword>
<dbReference type="PANTHER" id="PTHR15193">
    <property type="entry name" value="CD83 ANTIGEN"/>
    <property type="match status" value="1"/>
</dbReference>
<keyword evidence="2" id="KW-0732">Signal</keyword>
<dbReference type="InterPro" id="IPR036179">
    <property type="entry name" value="Ig-like_dom_sf"/>
</dbReference>
<protein>
    <recommendedName>
        <fullName evidence="3">Ig-like domain-containing protein</fullName>
    </recommendedName>
</protein>
<evidence type="ECO:0000313" key="4">
    <source>
        <dbReference type="Ensembl" id="ENSGWIP00000037204.1"/>
    </source>
</evidence>
<evidence type="ECO:0000313" key="5">
    <source>
        <dbReference type="Proteomes" id="UP000694680"/>
    </source>
</evidence>
<dbReference type="InterPro" id="IPR013783">
    <property type="entry name" value="Ig-like_fold"/>
</dbReference>
<feature type="transmembrane region" description="Helical" evidence="1">
    <location>
        <begin position="127"/>
        <end position="145"/>
    </location>
</feature>
<reference evidence="4" key="2">
    <citation type="submission" date="2025-08" db="UniProtKB">
        <authorList>
            <consortium name="Ensembl"/>
        </authorList>
    </citation>
    <scope>IDENTIFICATION</scope>
</reference>
<proteinExistence type="predicted"/>
<evidence type="ECO:0000259" key="3">
    <source>
        <dbReference type="PROSITE" id="PS50835"/>
    </source>
</evidence>
<dbReference type="PROSITE" id="PS50835">
    <property type="entry name" value="IG_LIKE"/>
    <property type="match status" value="1"/>
</dbReference>
<dbReference type="AlphaFoldDB" id="A0A8C5GYY7"/>
<reference evidence="4" key="3">
    <citation type="submission" date="2025-09" db="UniProtKB">
        <authorList>
            <consortium name="Ensembl"/>
        </authorList>
    </citation>
    <scope>IDENTIFICATION</scope>
</reference>
<dbReference type="Gene3D" id="2.60.40.10">
    <property type="entry name" value="Immunoglobulins"/>
    <property type="match status" value="1"/>
</dbReference>
<evidence type="ECO:0000256" key="2">
    <source>
        <dbReference type="SAM" id="SignalP"/>
    </source>
</evidence>
<feature type="domain" description="Ig-like" evidence="3">
    <location>
        <begin position="23"/>
        <end position="122"/>
    </location>
</feature>
<keyword evidence="5" id="KW-1185">Reference proteome</keyword>
<keyword evidence="1" id="KW-0812">Transmembrane</keyword>
<feature type="signal peptide" evidence="2">
    <location>
        <begin position="1"/>
        <end position="19"/>
    </location>
</feature>
<accession>A0A8C5GYY7</accession>
<dbReference type="SUPFAM" id="SSF48726">
    <property type="entry name" value="Immunoglobulin"/>
    <property type="match status" value="1"/>
</dbReference>
<feature type="chain" id="PRO_5034869981" description="Ig-like domain-containing protein" evidence="2">
    <location>
        <begin position="20"/>
        <end position="151"/>
    </location>
</feature>
<dbReference type="Proteomes" id="UP000694680">
    <property type="component" value="Chromosome 16"/>
</dbReference>
<reference evidence="4" key="1">
    <citation type="submission" date="2020-06" db="EMBL/GenBank/DDBJ databases">
        <authorList>
            <consortium name="Wellcome Sanger Institute Data Sharing"/>
        </authorList>
    </citation>
    <scope>NUCLEOTIDE SEQUENCE [LARGE SCALE GENOMIC DNA]</scope>
</reference>
<dbReference type="Ensembl" id="ENSGWIT00000040517.1">
    <property type="protein sequence ID" value="ENSGWIP00000037204.1"/>
    <property type="gene ID" value="ENSGWIG00000019073.1"/>
</dbReference>
<dbReference type="PANTHER" id="PTHR15193:SF1">
    <property type="entry name" value="CD83 ANTIGEN"/>
    <property type="match status" value="1"/>
</dbReference>
<evidence type="ECO:0000256" key="1">
    <source>
        <dbReference type="SAM" id="Phobius"/>
    </source>
</evidence>
<name>A0A8C5GYY7_GOUWI</name>